<dbReference type="EMBL" id="JAAOAV010000084">
    <property type="protein sequence ID" value="KAF5603948.1"/>
    <property type="molecule type" value="Genomic_DNA"/>
</dbReference>
<dbReference type="InterPro" id="IPR036188">
    <property type="entry name" value="FAD/NAD-bd_sf"/>
</dbReference>
<keyword evidence="1" id="KW-0285">Flavoprotein</keyword>
<evidence type="ECO:0000259" key="4">
    <source>
        <dbReference type="SMART" id="SM01007"/>
    </source>
</evidence>
<sequence length="854" mass="94668">MSVTTTVQAVRLEGDQYSTTAQTEESPEQICATGGYPAPSVPEFKDPYIKRQWQLEHMAAVFRVFARKGFTEGTAGHISVRDPVEPDTFWINPLGIHFGLLKASDMVQINEDGHVVGGNRVAVNKAGFQIHGAIHKARPDINAICHTHSPAGKAWSALGLPLDTINQDACAFLGIQAVYENFGGIVLERDEGQRIAAALGKSNRVAILQNHGLLTTGSTVDEAGYLFTLLERSCEVQIMVESTGLPKKIIGKREAEYTAKAYQDPKEAEITTDPRGVFLTGDAVRILHSLGINDLEGIGHEIPHINVHRTAFNTPPFFSIRIGAINSLEQALPEGILQMQPRLETALRKAIEQSEYCSLRTACEVIARSEQDPPVIDFNDSQGTRQQMKGQWLVGADGKLGIVRKHFLEPTVGIKQQDGIYPYSGTWIAANLKMKLPTPETHPGFPLWKFGYSPQEVYDLFWPIGWHFCTPPGKATASGRFGPHEERLWRHEFALDESFIKDNSEELLWEHITPMIILKEDRSRKHRFNGPVQYPRDCIEILRCRLFHFVHKVVDRWFSGRTILIGDAAHVFPPFAGQGIGSGVRDAHQLAWRLALMLHPGCKPKNYDKLLKCWASERRQSINNAAQFSMINGRICNNEPSLWQQLFFRLLMFLHGTSIFRHMDYVSHKERKGFSAVENGFFVKGRTGGSRLPQIHMRSKGQGESFLSDGLLRKGNTIFTLVVMSDGKPATQQILHAEATAAVQEAGLSSIITNDAIVVYDGQSGDSPQSQKTLSGNNGGLGHPMVCSPSQIAAPDGHLANGYDSSMFGKRLGRGKKFTIIRPDFFIFACSSDYTGLVSSLESLRGFVGFGSKK</sequence>
<dbReference type="Pfam" id="PF00596">
    <property type="entry name" value="Aldolase_II"/>
    <property type="match status" value="1"/>
</dbReference>
<gene>
    <name evidence="5" type="ORF">FSUBG_7046</name>
</gene>
<evidence type="ECO:0000256" key="2">
    <source>
        <dbReference type="ARBA" id="ARBA00022827"/>
    </source>
</evidence>
<dbReference type="Gene3D" id="3.40.225.10">
    <property type="entry name" value="Class II aldolase/adducin N-terminal domain"/>
    <property type="match status" value="1"/>
</dbReference>
<dbReference type="PANTHER" id="PTHR10672:SF25">
    <property type="entry name" value="MEIOTICALLY UP-REGULATED GENE 14 PROTEIN"/>
    <property type="match status" value="1"/>
</dbReference>
<dbReference type="Gene3D" id="3.50.50.60">
    <property type="entry name" value="FAD/NAD(P)-binding domain"/>
    <property type="match status" value="2"/>
</dbReference>
<dbReference type="InterPro" id="IPR001303">
    <property type="entry name" value="Aldolase_II/adducin_N"/>
</dbReference>
<dbReference type="NCBIfam" id="NF004855">
    <property type="entry name" value="PRK06208.1"/>
    <property type="match status" value="1"/>
</dbReference>
<dbReference type="InterPro" id="IPR002938">
    <property type="entry name" value="FAD-bd"/>
</dbReference>
<proteinExistence type="predicted"/>
<dbReference type="PANTHER" id="PTHR10672">
    <property type="entry name" value="ADDUCIN"/>
    <property type="match status" value="1"/>
</dbReference>
<reference evidence="5 6" key="1">
    <citation type="submission" date="2020-05" db="EMBL/GenBank/DDBJ databases">
        <title>Identification and distribution of gene clusters putatively required for synthesis of sphingolipid metabolism inhibitors in phylogenetically diverse species of the filamentous fungus Fusarium.</title>
        <authorList>
            <person name="Kim H.-S."/>
            <person name="Busman M."/>
            <person name="Brown D.W."/>
            <person name="Divon H."/>
            <person name="Uhlig S."/>
            <person name="Proctor R.H."/>
        </authorList>
    </citation>
    <scope>NUCLEOTIDE SEQUENCE [LARGE SCALE GENOMIC DNA]</scope>
    <source>
        <strain evidence="5 6">NRRL 66333</strain>
    </source>
</reference>
<keyword evidence="2" id="KW-0274">FAD</keyword>
<dbReference type="SMART" id="SM01007">
    <property type="entry name" value="Aldolase_II"/>
    <property type="match status" value="1"/>
</dbReference>
<dbReference type="SUPFAM" id="SSF53639">
    <property type="entry name" value="AraD/HMP-PK domain-like"/>
    <property type="match status" value="1"/>
</dbReference>
<dbReference type="AlphaFoldDB" id="A0A8H5UZJ2"/>
<feature type="domain" description="Class II aldolase/adducin N-terminal" evidence="4">
    <location>
        <begin position="56"/>
        <end position="238"/>
    </location>
</feature>
<dbReference type="GO" id="GO:0071949">
    <property type="term" value="F:FAD binding"/>
    <property type="evidence" value="ECO:0007669"/>
    <property type="project" value="InterPro"/>
</dbReference>
<organism evidence="5 6">
    <name type="scientific">Gibberella subglutinans</name>
    <name type="common">Fusarium subglutinans</name>
    <dbReference type="NCBI Taxonomy" id="42677"/>
    <lineage>
        <taxon>Eukaryota</taxon>
        <taxon>Fungi</taxon>
        <taxon>Dikarya</taxon>
        <taxon>Ascomycota</taxon>
        <taxon>Pezizomycotina</taxon>
        <taxon>Sordariomycetes</taxon>
        <taxon>Hypocreomycetidae</taxon>
        <taxon>Hypocreales</taxon>
        <taxon>Nectriaceae</taxon>
        <taxon>Fusarium</taxon>
        <taxon>Fusarium fujikuroi species complex</taxon>
    </lineage>
</organism>
<keyword evidence="6" id="KW-1185">Reference proteome</keyword>
<evidence type="ECO:0000256" key="3">
    <source>
        <dbReference type="ARBA" id="ARBA00023002"/>
    </source>
</evidence>
<protein>
    <submittedName>
        <fullName evidence="5">3-(3-hydroxy-phenyl)propionate 3-hydroxycinnamic acid hydroxylase</fullName>
    </submittedName>
</protein>
<name>A0A8H5UZJ2_GIBSU</name>
<dbReference type="OrthoDB" id="2096480at2759"/>
<evidence type="ECO:0000313" key="5">
    <source>
        <dbReference type="EMBL" id="KAF5603948.1"/>
    </source>
</evidence>
<dbReference type="Proteomes" id="UP000547976">
    <property type="component" value="Unassembled WGS sequence"/>
</dbReference>
<dbReference type="GO" id="GO:0005856">
    <property type="term" value="C:cytoskeleton"/>
    <property type="evidence" value="ECO:0007669"/>
    <property type="project" value="TreeGrafter"/>
</dbReference>
<evidence type="ECO:0000256" key="1">
    <source>
        <dbReference type="ARBA" id="ARBA00022630"/>
    </source>
</evidence>
<evidence type="ECO:0000313" key="6">
    <source>
        <dbReference type="Proteomes" id="UP000547976"/>
    </source>
</evidence>
<dbReference type="RefSeq" id="XP_036537486.1">
    <property type="nucleotide sequence ID" value="XM_036685309.1"/>
</dbReference>
<dbReference type="GO" id="GO:0051015">
    <property type="term" value="F:actin filament binding"/>
    <property type="evidence" value="ECO:0007669"/>
    <property type="project" value="TreeGrafter"/>
</dbReference>
<dbReference type="FunFam" id="3.40.225.10:FF:000009">
    <property type="entry name" value="Class II aldolase/adducin N-terminal"/>
    <property type="match status" value="1"/>
</dbReference>
<accession>A0A8H5UZJ2</accession>
<dbReference type="GeneID" id="59320027"/>
<dbReference type="GO" id="GO:0016491">
    <property type="term" value="F:oxidoreductase activity"/>
    <property type="evidence" value="ECO:0007669"/>
    <property type="project" value="UniProtKB-KW"/>
</dbReference>
<dbReference type="InterPro" id="IPR051017">
    <property type="entry name" value="Aldolase-II_Adducin_sf"/>
</dbReference>
<dbReference type="InterPro" id="IPR036409">
    <property type="entry name" value="Aldolase_II/adducin_N_sf"/>
</dbReference>
<dbReference type="Pfam" id="PF01494">
    <property type="entry name" value="FAD_binding_3"/>
    <property type="match status" value="2"/>
</dbReference>
<comment type="caution">
    <text evidence="5">The sequence shown here is derived from an EMBL/GenBank/DDBJ whole genome shotgun (WGS) entry which is preliminary data.</text>
</comment>
<keyword evidence="3" id="KW-0560">Oxidoreductase</keyword>
<dbReference type="SUPFAM" id="SSF51905">
    <property type="entry name" value="FAD/NAD(P)-binding domain"/>
    <property type="match status" value="1"/>
</dbReference>